<evidence type="ECO:0000313" key="1">
    <source>
        <dbReference type="EMBL" id="CCA22837.1"/>
    </source>
</evidence>
<dbReference type="HOGENOM" id="CLU_035877_1_1_1"/>
<protein>
    <submittedName>
        <fullName evidence="1">AlNc14C170G7973 protein</fullName>
    </submittedName>
</protein>
<gene>
    <name evidence="1" type="primary">AlNc14C170G7973</name>
    <name evidence="1" type="ORF">ALNC14_089800</name>
</gene>
<sequence length="212" mass="24337">MDRRHAPATDRDKLLEALQMLDLRTADRQEELRQFSAIAAVDEDDESNLSPIYDRFFNHGGAEAVRTMTNFSPLEFNTLWSIMVNYMTNHWKVGHGKRSQFASKDTFFMMLLVLKNGGMWDIAARLFNVPTHTFIQTVTKFLGVTTPKLYDEQVATRAHETKMNFLVTSGRTFRSFVYAMYAKDFPFSCTTALSATAARRIRFTVESTISMD</sequence>
<dbReference type="EMBL" id="FR824215">
    <property type="protein sequence ID" value="CCA22837.1"/>
    <property type="molecule type" value="Genomic_DNA"/>
</dbReference>
<accession>F0WNE6</accession>
<dbReference type="AlphaFoldDB" id="F0WNE6"/>
<reference evidence="1" key="1">
    <citation type="journal article" date="2011" name="PLoS Biol.">
        <title>Gene gain and loss during evolution of obligate parasitism in the white rust pathogen of Arabidopsis thaliana.</title>
        <authorList>
            <person name="Kemen E."/>
            <person name="Gardiner A."/>
            <person name="Schultz-Larsen T."/>
            <person name="Kemen A.C."/>
            <person name="Balmuth A.L."/>
            <person name="Robert-Seilaniantz A."/>
            <person name="Bailey K."/>
            <person name="Holub E."/>
            <person name="Studholme D.J."/>
            <person name="Maclean D."/>
            <person name="Jones J.D."/>
        </authorList>
    </citation>
    <scope>NUCLEOTIDE SEQUENCE</scope>
</reference>
<organism evidence="1">
    <name type="scientific">Albugo laibachii Nc14</name>
    <dbReference type="NCBI Taxonomy" id="890382"/>
    <lineage>
        <taxon>Eukaryota</taxon>
        <taxon>Sar</taxon>
        <taxon>Stramenopiles</taxon>
        <taxon>Oomycota</taxon>
        <taxon>Peronosporomycetes</taxon>
        <taxon>Albuginales</taxon>
        <taxon>Albuginaceae</taxon>
        <taxon>Albugo</taxon>
    </lineage>
</organism>
<proteinExistence type="predicted"/>
<name>F0WNE6_9STRA</name>
<reference evidence="1" key="2">
    <citation type="submission" date="2011-02" db="EMBL/GenBank/DDBJ databases">
        <authorList>
            <person name="MacLean D."/>
        </authorList>
    </citation>
    <scope>NUCLEOTIDE SEQUENCE</scope>
</reference>